<accession>A0A7H0H331</accession>
<keyword evidence="10" id="KW-1185">Reference proteome</keyword>
<dbReference type="InterPro" id="IPR013500">
    <property type="entry name" value="TopoI_cat_euk"/>
</dbReference>
<evidence type="ECO:0000256" key="4">
    <source>
        <dbReference type="ARBA" id="ARBA00023029"/>
    </source>
</evidence>
<sequence length="334" mass="37905">MPERRPRITRHRRGRRFVYRVGHRQVRRREELLRIARLAIPPAWSDVEISRSPSAKVLARGRDAEGRTQRIYNPAFRRRQERRKFERLPRFGEALPALRAQVERDLSRRHLGRKRVTAGAVRLIGGELLRVGNARSAEQRGSYGATTLQHRHVLLTSRTVRLDFTGKSGQRHQRTVRDARLARLLRRLAEGPGPELFRFEDEAGVTHPLRSSHINAYLARHLGEEFTAKDFRTWGGTVVAAATLLGTESGEFESPASRAAALRAAVSAAAEKLGNTVAVTRSSYVDPRVLKAVEHPAVLDEVRRARARMRDRRHFPVDEQATQALLAAMEHPRG</sequence>
<evidence type="ECO:0000256" key="6">
    <source>
        <dbReference type="ARBA" id="ARBA00023235"/>
    </source>
</evidence>
<keyword evidence="4" id="KW-0799">Topoisomerase</keyword>
<dbReference type="SUPFAM" id="SSF56349">
    <property type="entry name" value="DNA breaking-rejoining enzymes"/>
    <property type="match status" value="1"/>
</dbReference>
<dbReference type="EC" id="5.6.2.1" evidence="3"/>
<evidence type="ECO:0000313" key="9">
    <source>
        <dbReference type="EMBL" id="QNP54947.1"/>
    </source>
</evidence>
<dbReference type="Pfam" id="PF01028">
    <property type="entry name" value="Topoisom_I"/>
    <property type="match status" value="1"/>
</dbReference>
<dbReference type="Gene3D" id="3.90.15.10">
    <property type="entry name" value="Topoisomerase I, Chain A, domain 3"/>
    <property type="match status" value="1"/>
</dbReference>
<evidence type="ECO:0000256" key="3">
    <source>
        <dbReference type="ARBA" id="ARBA00012891"/>
    </source>
</evidence>
<dbReference type="InterPro" id="IPR001631">
    <property type="entry name" value="TopoI"/>
</dbReference>
<dbReference type="InterPro" id="IPR014711">
    <property type="entry name" value="TopoI_cat_a-hlx-sub_euk"/>
</dbReference>
<comment type="catalytic activity">
    <reaction evidence="1">
        <text>ATP-independent breakage of single-stranded DNA, followed by passage and rejoining.</text>
        <dbReference type="EC" id="5.6.2.1"/>
    </reaction>
</comment>
<dbReference type="Proteomes" id="UP000516117">
    <property type="component" value="Chromosome"/>
</dbReference>
<dbReference type="GO" id="GO:0003677">
    <property type="term" value="F:DNA binding"/>
    <property type="evidence" value="ECO:0007669"/>
    <property type="project" value="UniProtKB-KW"/>
</dbReference>
<evidence type="ECO:0000256" key="1">
    <source>
        <dbReference type="ARBA" id="ARBA00000213"/>
    </source>
</evidence>
<dbReference type="RefSeq" id="WP_187720083.1">
    <property type="nucleotide sequence ID" value="NZ_BAABBL010000004.1"/>
</dbReference>
<dbReference type="Gene3D" id="3.30.66.10">
    <property type="entry name" value="DNA topoisomerase I domain"/>
    <property type="match status" value="1"/>
</dbReference>
<protein>
    <recommendedName>
        <fullName evidence="3">DNA topoisomerase</fullName>
        <ecNumber evidence="3">5.6.2.1</ecNumber>
    </recommendedName>
</protein>
<reference evidence="9 10" key="1">
    <citation type="submission" date="2020-08" db="EMBL/GenBank/DDBJ databases">
        <title>Genome sequence of Tessaracoccus defluvii JCM 17540T.</title>
        <authorList>
            <person name="Hyun D.-W."/>
            <person name="Bae J.-W."/>
        </authorList>
    </citation>
    <scope>NUCLEOTIDE SEQUENCE [LARGE SCALE GENOMIC DNA]</scope>
    <source>
        <strain evidence="9 10">JCM 17540</strain>
    </source>
</reference>
<keyword evidence="6 9" id="KW-0413">Isomerase</keyword>
<feature type="domain" description="DNA topoisomerase I catalytic core eukaryotic-type" evidence="7">
    <location>
        <begin position="75"/>
        <end position="282"/>
    </location>
</feature>
<dbReference type="GO" id="GO:0006265">
    <property type="term" value="P:DNA topological change"/>
    <property type="evidence" value="ECO:0007669"/>
    <property type="project" value="InterPro"/>
</dbReference>
<dbReference type="Gene3D" id="1.10.132.120">
    <property type="match status" value="1"/>
</dbReference>
<evidence type="ECO:0000259" key="7">
    <source>
        <dbReference type="Pfam" id="PF01028"/>
    </source>
</evidence>
<dbReference type="InterPro" id="IPR011010">
    <property type="entry name" value="DNA_brk_join_enz"/>
</dbReference>
<proteinExistence type="inferred from homology"/>
<dbReference type="SUPFAM" id="SSF55869">
    <property type="entry name" value="DNA topoisomerase I domain"/>
    <property type="match status" value="1"/>
</dbReference>
<evidence type="ECO:0000256" key="2">
    <source>
        <dbReference type="ARBA" id="ARBA00006645"/>
    </source>
</evidence>
<dbReference type="EMBL" id="CP060789">
    <property type="protein sequence ID" value="QNP54947.1"/>
    <property type="molecule type" value="Genomic_DNA"/>
</dbReference>
<name>A0A7H0H331_9ACTN</name>
<feature type="domain" description="DNA topoisomerase IB N-terminal" evidence="8">
    <location>
        <begin position="22"/>
        <end position="63"/>
    </location>
</feature>
<comment type="similarity">
    <text evidence="2">Belongs to the type IB topoisomerase family.</text>
</comment>
<dbReference type="PRINTS" id="PR00416">
    <property type="entry name" value="EUTPISMRASEI"/>
</dbReference>
<dbReference type="KEGG" id="tdf:H9L22_11720"/>
<keyword evidence="5" id="KW-0238">DNA-binding</keyword>
<organism evidence="9 10">
    <name type="scientific">Tessaracoccus defluvii</name>
    <dbReference type="NCBI Taxonomy" id="1285901"/>
    <lineage>
        <taxon>Bacteria</taxon>
        <taxon>Bacillati</taxon>
        <taxon>Actinomycetota</taxon>
        <taxon>Actinomycetes</taxon>
        <taxon>Propionibacteriales</taxon>
        <taxon>Propionibacteriaceae</taxon>
        <taxon>Tessaracoccus</taxon>
    </lineage>
</organism>
<evidence type="ECO:0000313" key="10">
    <source>
        <dbReference type="Proteomes" id="UP000516117"/>
    </source>
</evidence>
<evidence type="ECO:0000256" key="5">
    <source>
        <dbReference type="ARBA" id="ARBA00023125"/>
    </source>
</evidence>
<dbReference type="InterPro" id="IPR049331">
    <property type="entry name" value="Top1B_N_bact"/>
</dbReference>
<gene>
    <name evidence="9" type="ORF">H9L22_11720</name>
</gene>
<dbReference type="PROSITE" id="PS52038">
    <property type="entry name" value="TOPO_IB_2"/>
    <property type="match status" value="1"/>
</dbReference>
<evidence type="ECO:0000259" key="8">
    <source>
        <dbReference type="Pfam" id="PF21338"/>
    </source>
</evidence>
<dbReference type="Pfam" id="PF21338">
    <property type="entry name" value="Top1B_N_bact"/>
    <property type="match status" value="1"/>
</dbReference>
<dbReference type="AlphaFoldDB" id="A0A7H0H331"/>
<dbReference type="InterPro" id="IPR035447">
    <property type="entry name" value="DNA_topo_I_N_sf"/>
</dbReference>
<dbReference type="GO" id="GO:0003917">
    <property type="term" value="F:DNA topoisomerase type I (single strand cut, ATP-independent) activity"/>
    <property type="evidence" value="ECO:0007669"/>
    <property type="project" value="UniProtKB-EC"/>
</dbReference>